<dbReference type="InterPro" id="IPR043504">
    <property type="entry name" value="Peptidase_S1_PA_chymotrypsin"/>
</dbReference>
<dbReference type="InterPro" id="IPR008256">
    <property type="entry name" value="Peptidase_S1B"/>
</dbReference>
<dbReference type="InterPro" id="IPR009003">
    <property type="entry name" value="Peptidase_S1_PA"/>
</dbReference>
<feature type="active site" description="Charge relay system" evidence="8">
    <location>
        <position position="190"/>
    </location>
</feature>
<name>A0A517QWM7_9PLAN</name>
<dbReference type="InterPro" id="IPR044925">
    <property type="entry name" value="His-Me_finger_sf"/>
</dbReference>
<keyword evidence="3 9" id="KW-0645">Protease</keyword>
<keyword evidence="7 9" id="KW-0720">Serine protease</keyword>
<dbReference type="PRINTS" id="PR00839">
    <property type="entry name" value="V8PROTEASE"/>
</dbReference>
<dbReference type="GO" id="GO:0004518">
    <property type="term" value="F:nuclease activity"/>
    <property type="evidence" value="ECO:0007669"/>
    <property type="project" value="UniProtKB-KW"/>
</dbReference>
<evidence type="ECO:0000256" key="5">
    <source>
        <dbReference type="ARBA" id="ARBA00022729"/>
    </source>
</evidence>
<dbReference type="EC" id="3.4.21.-" evidence="9"/>
<evidence type="ECO:0000256" key="7">
    <source>
        <dbReference type="ARBA" id="ARBA00022825"/>
    </source>
</evidence>
<dbReference type="SUPFAM" id="SSF50494">
    <property type="entry name" value="Trypsin-like serine proteases"/>
    <property type="match status" value="1"/>
</dbReference>
<keyword evidence="5" id="KW-0732">Signal</keyword>
<feature type="active site" description="Charge relay system" evidence="8">
    <location>
        <position position="144"/>
    </location>
</feature>
<feature type="region of interest" description="Disordered" evidence="10">
    <location>
        <begin position="1"/>
        <end position="34"/>
    </location>
</feature>
<dbReference type="GO" id="GO:0006508">
    <property type="term" value="P:proteolysis"/>
    <property type="evidence" value="ECO:0007669"/>
    <property type="project" value="UniProtKB-KW"/>
</dbReference>
<evidence type="ECO:0000256" key="4">
    <source>
        <dbReference type="ARBA" id="ARBA00022722"/>
    </source>
</evidence>
<feature type="active site" description="Charge relay system" evidence="8">
    <location>
        <position position="266"/>
    </location>
</feature>
<feature type="compositionally biased region" description="Polar residues" evidence="10">
    <location>
        <begin position="378"/>
        <end position="392"/>
    </location>
</feature>
<feature type="region of interest" description="Disordered" evidence="10">
    <location>
        <begin position="416"/>
        <end position="443"/>
    </location>
</feature>
<evidence type="ECO:0000256" key="2">
    <source>
        <dbReference type="ARBA" id="ARBA00008764"/>
    </source>
</evidence>
<evidence type="ECO:0000256" key="8">
    <source>
        <dbReference type="PIRSR" id="PIRSR608256-1"/>
    </source>
</evidence>
<evidence type="ECO:0000256" key="6">
    <source>
        <dbReference type="ARBA" id="ARBA00022801"/>
    </source>
</evidence>
<accession>A0A517QWM7</accession>
<dbReference type="RefSeq" id="WP_310820938.1">
    <property type="nucleotide sequence ID" value="NZ_CP036268.1"/>
</dbReference>
<evidence type="ECO:0000256" key="9">
    <source>
        <dbReference type="RuleBase" id="RU004296"/>
    </source>
</evidence>
<evidence type="ECO:0000256" key="10">
    <source>
        <dbReference type="SAM" id="MobiDB-lite"/>
    </source>
</evidence>
<comment type="similarity">
    <text evidence="2 9">Belongs to the peptidase S1B family.</text>
</comment>
<dbReference type="EMBL" id="CP036268">
    <property type="protein sequence ID" value="QDT35968.1"/>
    <property type="molecule type" value="Genomic_DNA"/>
</dbReference>
<dbReference type="Pfam" id="PF13365">
    <property type="entry name" value="Trypsin_2"/>
    <property type="match status" value="1"/>
</dbReference>
<sequence>MSPIERLLERVDETKNRYNEREQPREQATERLEKRDFIGANEDDVVRRRMERLGAPPEATAGVGTRSFSAPEVAPAAGARAIIENVTLERILGSNDLMPIAFLALGLHRARSVGRIHIKDSRGNRLGHGTGFLVSPQLILTNNHVLETEQDAAGSEIEFDYELDLAGKTKRSVFFRLNPSAFFLTDRRLDFTLVAVQPDGGSARKPEDWGWNRLSETEGLLVKGEYVTIIQHPSGEPKQIALRENQVIDLLDDFAHYKTDTSPGSSGSPVFNDQWEIVALHHSGVPEPHPDGGYMSTDGRKWEQWMGEHKLKWIANEGVHVTRIAGFIKDQSSLTAAQKRLRDDLFNLESPLPTTIHLPDDGSSDQSAISLTARPRQSEQNPSAGHMTPGSSVASAAEISFTVPLQVSISLGSPLTPPASGAFGGPSTPIDRPQSVTPPTDNEGMQQALAELEQGRRRTYYDGGQDHRDRDEYYRDIDAENLSRRDFFEKLSRLLKSTHANQPKYAPSQHVYPWVDLHKDGMLRSIYSGKAYDPAEFIREDFRIEEERTQVLNGMLRAETFTAERMEQELNLLEARLPYNCEHVVPQSWYNKKEPMRGDLHHLFACESGCNSFRSNIAYFDFSDFEEAERTACGKRLSNKFEPVAGKGTVARATLYFLLRYPGKVDSPEEFPAERISTLLQWHHDHPPNEYERHRNQAIFEMQGNRNPLIDWPDWAGRVEFTLAIAT</sequence>
<gene>
    <name evidence="11" type="primary">bsn</name>
    <name evidence="11" type="ORF">Pan189_03230</name>
</gene>
<evidence type="ECO:0000313" key="12">
    <source>
        <dbReference type="Proteomes" id="UP000317318"/>
    </source>
</evidence>
<dbReference type="SUPFAM" id="SSF54060">
    <property type="entry name" value="His-Me finger endonucleases"/>
    <property type="match status" value="1"/>
</dbReference>
<dbReference type="AlphaFoldDB" id="A0A517QWM7"/>
<comment type="similarity">
    <text evidence="1">Belongs to the EndA/NucM nuclease family.</text>
</comment>
<evidence type="ECO:0000256" key="3">
    <source>
        <dbReference type="ARBA" id="ARBA00022670"/>
    </source>
</evidence>
<keyword evidence="4" id="KW-0540">Nuclease</keyword>
<protein>
    <recommendedName>
        <fullName evidence="9">Serine protease</fullName>
        <ecNumber evidence="9">3.4.21.-</ecNumber>
    </recommendedName>
</protein>
<feature type="compositionally biased region" description="Polar residues" evidence="10">
    <location>
        <begin position="434"/>
        <end position="443"/>
    </location>
</feature>
<dbReference type="Proteomes" id="UP000317318">
    <property type="component" value="Chromosome"/>
</dbReference>
<evidence type="ECO:0000313" key="11">
    <source>
        <dbReference type="EMBL" id="QDT35968.1"/>
    </source>
</evidence>
<dbReference type="GO" id="GO:0008236">
    <property type="term" value="F:serine-type peptidase activity"/>
    <property type="evidence" value="ECO:0007669"/>
    <property type="project" value="UniProtKB-KW"/>
</dbReference>
<dbReference type="KEGG" id="svp:Pan189_03230"/>
<keyword evidence="12" id="KW-1185">Reference proteome</keyword>
<organism evidence="11 12">
    <name type="scientific">Stratiformator vulcanicus</name>
    <dbReference type="NCBI Taxonomy" id="2527980"/>
    <lineage>
        <taxon>Bacteria</taxon>
        <taxon>Pseudomonadati</taxon>
        <taxon>Planctomycetota</taxon>
        <taxon>Planctomycetia</taxon>
        <taxon>Planctomycetales</taxon>
        <taxon>Planctomycetaceae</taxon>
        <taxon>Stratiformator</taxon>
    </lineage>
</organism>
<evidence type="ECO:0000256" key="1">
    <source>
        <dbReference type="ARBA" id="ARBA00006429"/>
    </source>
</evidence>
<keyword evidence="6 9" id="KW-0378">Hydrolase</keyword>
<dbReference type="PANTHER" id="PTHR33607">
    <property type="entry name" value="ENDONUCLEASE-1"/>
    <property type="match status" value="1"/>
</dbReference>
<dbReference type="Gene3D" id="2.40.10.10">
    <property type="entry name" value="Trypsin-like serine proteases"/>
    <property type="match status" value="2"/>
</dbReference>
<proteinExistence type="inferred from homology"/>
<dbReference type="Pfam" id="PF04231">
    <property type="entry name" value="Endonuclease_1"/>
    <property type="match status" value="1"/>
</dbReference>
<reference evidence="11 12" key="1">
    <citation type="submission" date="2019-02" db="EMBL/GenBank/DDBJ databases">
        <title>Deep-cultivation of Planctomycetes and their phenomic and genomic characterization uncovers novel biology.</title>
        <authorList>
            <person name="Wiegand S."/>
            <person name="Jogler M."/>
            <person name="Boedeker C."/>
            <person name="Pinto D."/>
            <person name="Vollmers J."/>
            <person name="Rivas-Marin E."/>
            <person name="Kohn T."/>
            <person name="Peeters S.H."/>
            <person name="Heuer A."/>
            <person name="Rast P."/>
            <person name="Oberbeckmann S."/>
            <person name="Bunk B."/>
            <person name="Jeske O."/>
            <person name="Meyerdierks A."/>
            <person name="Storesund J.E."/>
            <person name="Kallscheuer N."/>
            <person name="Luecker S."/>
            <person name="Lage O.M."/>
            <person name="Pohl T."/>
            <person name="Merkel B.J."/>
            <person name="Hornburger P."/>
            <person name="Mueller R.-W."/>
            <person name="Bruemmer F."/>
            <person name="Labrenz M."/>
            <person name="Spormann A.M."/>
            <person name="Op den Camp H."/>
            <person name="Overmann J."/>
            <person name="Amann R."/>
            <person name="Jetten M.S.M."/>
            <person name="Mascher T."/>
            <person name="Medema M.H."/>
            <person name="Devos D.P."/>
            <person name="Kaster A.-K."/>
            <person name="Ovreas L."/>
            <person name="Rohde M."/>
            <person name="Galperin M.Y."/>
            <person name="Jogler C."/>
        </authorList>
    </citation>
    <scope>NUCLEOTIDE SEQUENCE [LARGE SCALE GENOMIC DNA]</scope>
    <source>
        <strain evidence="11 12">Pan189</strain>
    </source>
</reference>
<dbReference type="PANTHER" id="PTHR33607:SF2">
    <property type="entry name" value="ENDONUCLEASE-1"/>
    <property type="match status" value="1"/>
</dbReference>
<feature type="region of interest" description="Disordered" evidence="10">
    <location>
        <begin position="372"/>
        <end position="392"/>
    </location>
</feature>
<dbReference type="InterPro" id="IPR007346">
    <property type="entry name" value="Endonuclease-I"/>
</dbReference>